<dbReference type="Proteomes" id="UP001516400">
    <property type="component" value="Unassembled WGS sequence"/>
</dbReference>
<evidence type="ECO:0000313" key="4">
    <source>
        <dbReference type="EMBL" id="KAL3277752.1"/>
    </source>
</evidence>
<evidence type="ECO:0000256" key="1">
    <source>
        <dbReference type="ARBA" id="ARBA00023157"/>
    </source>
</evidence>
<comment type="caution">
    <text evidence="4">The sequence shown here is derived from an EMBL/GenBank/DDBJ whole genome shotgun (WGS) entry which is preliminary data.</text>
</comment>
<proteinExistence type="predicted"/>
<sequence length="97" mass="11567">MVTVACSIIESLHWGRRKLTQQVKEQYKTVGMKLPNTMCDYQFLSSNHQPSYGKFYSPRYPSNYPRNIRCSYRFKARFGETVRIVFEEVYLQKGDIR</sequence>
<dbReference type="CDD" id="cd00041">
    <property type="entry name" value="CUB"/>
    <property type="match status" value="1"/>
</dbReference>
<dbReference type="Gene3D" id="2.60.120.290">
    <property type="entry name" value="Spermadhesin, CUB domain"/>
    <property type="match status" value="1"/>
</dbReference>
<dbReference type="EMBL" id="JABFTP020000103">
    <property type="protein sequence ID" value="KAL3277752.1"/>
    <property type="molecule type" value="Genomic_DNA"/>
</dbReference>
<evidence type="ECO:0000259" key="3">
    <source>
        <dbReference type="PROSITE" id="PS01180"/>
    </source>
</evidence>
<dbReference type="PROSITE" id="PS01180">
    <property type="entry name" value="CUB"/>
    <property type="match status" value="1"/>
</dbReference>
<gene>
    <name evidence="4" type="ORF">HHI36_013092</name>
</gene>
<dbReference type="Pfam" id="PF00431">
    <property type="entry name" value="CUB"/>
    <property type="match status" value="1"/>
</dbReference>
<evidence type="ECO:0000256" key="2">
    <source>
        <dbReference type="PROSITE-ProRule" id="PRU00059"/>
    </source>
</evidence>
<dbReference type="InterPro" id="IPR035914">
    <property type="entry name" value="Sperma_CUB_dom_sf"/>
</dbReference>
<reference evidence="4 5" key="1">
    <citation type="journal article" date="2021" name="BMC Biol.">
        <title>Horizontally acquired antibacterial genes associated with adaptive radiation of ladybird beetles.</title>
        <authorList>
            <person name="Li H.S."/>
            <person name="Tang X.F."/>
            <person name="Huang Y.H."/>
            <person name="Xu Z.Y."/>
            <person name="Chen M.L."/>
            <person name="Du X.Y."/>
            <person name="Qiu B.Y."/>
            <person name="Chen P.T."/>
            <person name="Zhang W."/>
            <person name="Slipinski A."/>
            <person name="Escalona H.E."/>
            <person name="Waterhouse R.M."/>
            <person name="Zwick A."/>
            <person name="Pang H."/>
        </authorList>
    </citation>
    <scope>NUCLEOTIDE SEQUENCE [LARGE SCALE GENOMIC DNA]</scope>
    <source>
        <strain evidence="4">SYSU2018</strain>
    </source>
</reference>
<dbReference type="SUPFAM" id="SSF49854">
    <property type="entry name" value="Spermadhesin, CUB domain"/>
    <property type="match status" value="1"/>
</dbReference>
<evidence type="ECO:0000313" key="5">
    <source>
        <dbReference type="Proteomes" id="UP001516400"/>
    </source>
</evidence>
<keyword evidence="5" id="KW-1185">Reference proteome</keyword>
<feature type="domain" description="CUB" evidence="3">
    <location>
        <begin position="39"/>
        <end position="97"/>
    </location>
</feature>
<keyword evidence="1" id="KW-1015">Disulfide bond</keyword>
<dbReference type="AlphaFoldDB" id="A0ABD2NHA5"/>
<dbReference type="InterPro" id="IPR000859">
    <property type="entry name" value="CUB_dom"/>
</dbReference>
<comment type="caution">
    <text evidence="2">Lacks conserved residue(s) required for the propagation of feature annotation.</text>
</comment>
<accession>A0ABD2NHA5</accession>
<dbReference type="PANTHER" id="PTHR47537">
    <property type="entry name" value="CUBILIN"/>
    <property type="match status" value="1"/>
</dbReference>
<organism evidence="4 5">
    <name type="scientific">Cryptolaemus montrouzieri</name>
    <dbReference type="NCBI Taxonomy" id="559131"/>
    <lineage>
        <taxon>Eukaryota</taxon>
        <taxon>Metazoa</taxon>
        <taxon>Ecdysozoa</taxon>
        <taxon>Arthropoda</taxon>
        <taxon>Hexapoda</taxon>
        <taxon>Insecta</taxon>
        <taxon>Pterygota</taxon>
        <taxon>Neoptera</taxon>
        <taxon>Endopterygota</taxon>
        <taxon>Coleoptera</taxon>
        <taxon>Polyphaga</taxon>
        <taxon>Cucujiformia</taxon>
        <taxon>Coccinelloidea</taxon>
        <taxon>Coccinellidae</taxon>
        <taxon>Scymninae</taxon>
        <taxon>Scymnini</taxon>
        <taxon>Cryptolaemus</taxon>
    </lineage>
</organism>
<dbReference type="InterPro" id="IPR053207">
    <property type="entry name" value="Non-NMDA_GluR_Accessory"/>
</dbReference>
<dbReference type="PANTHER" id="PTHR47537:SF2">
    <property type="entry name" value="CUBILIN"/>
    <property type="match status" value="1"/>
</dbReference>
<name>A0ABD2NHA5_9CUCU</name>
<protein>
    <recommendedName>
        <fullName evidence="3">CUB domain-containing protein</fullName>
    </recommendedName>
</protein>